<dbReference type="EMBL" id="BOOK01000016">
    <property type="protein sequence ID" value="GII00397.1"/>
    <property type="molecule type" value="Genomic_DNA"/>
</dbReference>
<gene>
    <name evidence="2" type="ORF">Pta02_24050</name>
</gene>
<evidence type="ECO:0000313" key="2">
    <source>
        <dbReference type="EMBL" id="GII00397.1"/>
    </source>
</evidence>
<organism evidence="2 3">
    <name type="scientific">Planobispora takensis</name>
    <dbReference type="NCBI Taxonomy" id="1367882"/>
    <lineage>
        <taxon>Bacteria</taxon>
        <taxon>Bacillati</taxon>
        <taxon>Actinomycetota</taxon>
        <taxon>Actinomycetes</taxon>
        <taxon>Streptosporangiales</taxon>
        <taxon>Streptosporangiaceae</taxon>
        <taxon>Planobispora</taxon>
    </lineage>
</organism>
<reference evidence="2" key="1">
    <citation type="submission" date="2021-01" db="EMBL/GenBank/DDBJ databases">
        <title>Whole genome shotgun sequence of Planobispora takensis NBRC 109077.</title>
        <authorList>
            <person name="Komaki H."/>
            <person name="Tamura T."/>
        </authorList>
    </citation>
    <scope>NUCLEOTIDE SEQUENCE</scope>
    <source>
        <strain evidence="2">NBRC 109077</strain>
    </source>
</reference>
<protein>
    <submittedName>
        <fullName evidence="2">Uncharacterized protein</fullName>
    </submittedName>
</protein>
<feature type="compositionally biased region" description="Low complexity" evidence="1">
    <location>
        <begin position="45"/>
        <end position="56"/>
    </location>
</feature>
<accession>A0A8J3WUZ4</accession>
<evidence type="ECO:0000256" key="1">
    <source>
        <dbReference type="SAM" id="MobiDB-lite"/>
    </source>
</evidence>
<name>A0A8J3WUZ4_9ACTN</name>
<keyword evidence="3" id="KW-1185">Reference proteome</keyword>
<dbReference type="Proteomes" id="UP000634476">
    <property type="component" value="Unassembled WGS sequence"/>
</dbReference>
<evidence type="ECO:0000313" key="3">
    <source>
        <dbReference type="Proteomes" id="UP000634476"/>
    </source>
</evidence>
<comment type="caution">
    <text evidence="2">The sequence shown here is derived from an EMBL/GenBank/DDBJ whole genome shotgun (WGS) entry which is preliminary data.</text>
</comment>
<proteinExistence type="predicted"/>
<sequence>MSRTGEDTVAGESARTSVPAVKTRPLIAKSRQNRDCTGALRERGAASGADGAASEAPVRSGSHPVRSFMFPASP</sequence>
<feature type="region of interest" description="Disordered" evidence="1">
    <location>
        <begin position="1"/>
        <end position="74"/>
    </location>
</feature>
<dbReference type="AlphaFoldDB" id="A0A8J3WUZ4"/>